<dbReference type="EMBL" id="AP023354">
    <property type="protein sequence ID" value="BCJ31460.1"/>
    <property type="molecule type" value="Genomic_DNA"/>
</dbReference>
<proteinExistence type="predicted"/>
<sequence length="186" mass="19173">MVATGAAARAGMRRPAVVVVVLLGVLIGAIAVLAARTPNTTRTADADETVTLTAAGDSVRVAPIPGWQVAAQSEDQLRLTHQGDTVSVTALAVAGPPASTSTMFQRRARLLGVQDIAATEQGSQTTRHGYAGVQGTAVGHDRIGRLSILRQGDHALSVLVLAAPDRLDGYQPQLTTLYDSITGAST</sequence>
<dbReference type="AlphaFoldDB" id="A0A810L7B3"/>
<name>A0A810L7B3_9ACTN</name>
<reference evidence="1" key="1">
    <citation type="submission" date="2020-08" db="EMBL/GenBank/DDBJ databases">
        <title>Whole genome shotgun sequence of Actinocatenispora sera NBRC 101916.</title>
        <authorList>
            <person name="Komaki H."/>
            <person name="Tamura T."/>
        </authorList>
    </citation>
    <scope>NUCLEOTIDE SEQUENCE</scope>
    <source>
        <strain evidence="1">NBRC 101916</strain>
    </source>
</reference>
<evidence type="ECO:0000313" key="2">
    <source>
        <dbReference type="Proteomes" id="UP000680750"/>
    </source>
</evidence>
<dbReference type="RefSeq" id="WP_030444247.1">
    <property type="nucleotide sequence ID" value="NZ_AP023354.1"/>
</dbReference>
<gene>
    <name evidence="1" type="ORF">Asera_55680</name>
</gene>
<protein>
    <submittedName>
        <fullName evidence="1">Uncharacterized protein</fullName>
    </submittedName>
</protein>
<organism evidence="1 2">
    <name type="scientific">Actinocatenispora sera</name>
    <dbReference type="NCBI Taxonomy" id="390989"/>
    <lineage>
        <taxon>Bacteria</taxon>
        <taxon>Bacillati</taxon>
        <taxon>Actinomycetota</taxon>
        <taxon>Actinomycetes</taxon>
        <taxon>Micromonosporales</taxon>
        <taxon>Micromonosporaceae</taxon>
        <taxon>Actinocatenispora</taxon>
    </lineage>
</organism>
<keyword evidence="2" id="KW-1185">Reference proteome</keyword>
<dbReference type="Proteomes" id="UP000680750">
    <property type="component" value="Chromosome"/>
</dbReference>
<evidence type="ECO:0000313" key="1">
    <source>
        <dbReference type="EMBL" id="BCJ31460.1"/>
    </source>
</evidence>
<accession>A0A810L7B3</accession>
<dbReference type="KEGG" id="aser:Asera_55680"/>